<feature type="compositionally biased region" description="Low complexity" evidence="1">
    <location>
        <begin position="20"/>
        <end position="33"/>
    </location>
</feature>
<organism evidence="2 3">
    <name type="scientific">Prunus armeniaca</name>
    <name type="common">Apricot</name>
    <name type="synonym">Armeniaca vulgaris</name>
    <dbReference type="NCBI Taxonomy" id="36596"/>
    <lineage>
        <taxon>Eukaryota</taxon>
        <taxon>Viridiplantae</taxon>
        <taxon>Streptophyta</taxon>
        <taxon>Embryophyta</taxon>
        <taxon>Tracheophyta</taxon>
        <taxon>Spermatophyta</taxon>
        <taxon>Magnoliopsida</taxon>
        <taxon>eudicotyledons</taxon>
        <taxon>Gunneridae</taxon>
        <taxon>Pentapetalae</taxon>
        <taxon>rosids</taxon>
        <taxon>fabids</taxon>
        <taxon>Rosales</taxon>
        <taxon>Rosaceae</taxon>
        <taxon>Amygdaloideae</taxon>
        <taxon>Amygdaleae</taxon>
        <taxon>Prunus</taxon>
    </lineage>
</organism>
<evidence type="ECO:0000313" key="2">
    <source>
        <dbReference type="EMBL" id="CAB4294834.1"/>
    </source>
</evidence>
<proteinExistence type="predicted"/>
<keyword evidence="3" id="KW-1185">Reference proteome</keyword>
<dbReference type="AlphaFoldDB" id="A0A6J5W5B2"/>
<protein>
    <submittedName>
        <fullName evidence="2">Uncharacterized protein</fullName>
    </submittedName>
</protein>
<reference evidence="3" key="1">
    <citation type="journal article" date="2020" name="Genome Biol.">
        <title>Gamete binning: chromosome-level and haplotype-resolved genome assembly enabled by high-throughput single-cell sequencing of gamete genomes.</title>
        <authorList>
            <person name="Campoy J.A."/>
            <person name="Sun H."/>
            <person name="Goel M."/>
            <person name="Jiao W.-B."/>
            <person name="Folz-Donahue K."/>
            <person name="Wang N."/>
            <person name="Rubio M."/>
            <person name="Liu C."/>
            <person name="Kukat C."/>
            <person name="Ruiz D."/>
            <person name="Huettel B."/>
            <person name="Schneeberger K."/>
        </authorList>
    </citation>
    <scope>NUCLEOTIDE SEQUENCE [LARGE SCALE GENOMIC DNA]</scope>
    <source>
        <strain evidence="3">cv. Rojo Pasion</strain>
    </source>
</reference>
<dbReference type="EMBL" id="CAEKKB010000001">
    <property type="protein sequence ID" value="CAB4294834.1"/>
    <property type="molecule type" value="Genomic_DNA"/>
</dbReference>
<evidence type="ECO:0000313" key="3">
    <source>
        <dbReference type="Proteomes" id="UP000507245"/>
    </source>
</evidence>
<evidence type="ECO:0000256" key="1">
    <source>
        <dbReference type="SAM" id="MobiDB-lite"/>
    </source>
</evidence>
<accession>A0A6J5W5B2</accession>
<gene>
    <name evidence="2" type="ORF">ORAREDHAP_LOCUS5951</name>
</gene>
<name>A0A6J5W5B2_PRUAR</name>
<feature type="region of interest" description="Disordered" evidence="1">
    <location>
        <begin position="17"/>
        <end position="54"/>
    </location>
</feature>
<dbReference type="Proteomes" id="UP000507245">
    <property type="component" value="Unassembled WGS sequence"/>
</dbReference>
<sequence>MLCEIGQGDVNMEMEFESQSEGYGVSGSKVGSVSAGGSGSVPHSNAPPLGREDHLIGLYHQSLAKQH</sequence>